<name>A0A8T3E672_9TELE</name>
<evidence type="ECO:0008006" key="9">
    <source>
        <dbReference type="Google" id="ProtNLM"/>
    </source>
</evidence>
<dbReference type="GO" id="GO:0000226">
    <property type="term" value="P:microtubule cytoskeleton organization"/>
    <property type="evidence" value="ECO:0007669"/>
    <property type="project" value="InterPro"/>
</dbReference>
<protein>
    <recommendedName>
        <fullName evidence="9">MAP7 domain-containing protein 2-like</fullName>
    </recommendedName>
</protein>
<accession>A0A8T3E672</accession>
<dbReference type="Pfam" id="PF05672">
    <property type="entry name" value="MAP7"/>
    <property type="match status" value="1"/>
</dbReference>
<evidence type="ECO:0000313" key="8">
    <source>
        <dbReference type="Proteomes" id="UP000829720"/>
    </source>
</evidence>
<evidence type="ECO:0000256" key="6">
    <source>
        <dbReference type="SAM" id="MobiDB-lite"/>
    </source>
</evidence>
<keyword evidence="3" id="KW-0963">Cytoplasm</keyword>
<feature type="compositionally biased region" description="Basic and acidic residues" evidence="6">
    <location>
        <begin position="401"/>
        <end position="485"/>
    </location>
</feature>
<dbReference type="PANTHER" id="PTHR15073:SF3">
    <property type="entry name" value="MAP7 DOMAIN-CONTAINING PROTEIN 2"/>
    <property type="match status" value="1"/>
</dbReference>
<comment type="subcellular location">
    <subcellularLocation>
        <location evidence="1">Cytoplasm</location>
        <location evidence="1">Cytoskeleton</location>
    </subcellularLocation>
</comment>
<feature type="compositionally biased region" description="Basic and acidic residues" evidence="6">
    <location>
        <begin position="532"/>
        <end position="613"/>
    </location>
</feature>
<keyword evidence="4" id="KW-0175">Coiled coil</keyword>
<feature type="compositionally biased region" description="Low complexity" evidence="6">
    <location>
        <begin position="338"/>
        <end position="355"/>
    </location>
</feature>
<keyword evidence="8" id="KW-1185">Reference proteome</keyword>
<feature type="region of interest" description="Disordered" evidence="6">
    <location>
        <begin position="180"/>
        <end position="707"/>
    </location>
</feature>
<feature type="compositionally biased region" description="Basic and acidic residues" evidence="6">
    <location>
        <begin position="1"/>
        <end position="10"/>
    </location>
</feature>
<comment type="caution">
    <text evidence="7">The sequence shown here is derived from an EMBL/GenBank/DDBJ whole genome shotgun (WGS) entry which is preliminary data.</text>
</comment>
<feature type="compositionally biased region" description="Polar residues" evidence="6">
    <location>
        <begin position="230"/>
        <end position="251"/>
    </location>
</feature>
<feature type="region of interest" description="Disordered" evidence="6">
    <location>
        <begin position="1"/>
        <end position="50"/>
    </location>
</feature>
<feature type="compositionally biased region" description="Low complexity" evidence="6">
    <location>
        <begin position="252"/>
        <end position="261"/>
    </location>
</feature>
<evidence type="ECO:0000256" key="1">
    <source>
        <dbReference type="ARBA" id="ARBA00004245"/>
    </source>
</evidence>
<reference evidence="7" key="1">
    <citation type="submission" date="2021-01" db="EMBL/GenBank/DDBJ databases">
        <authorList>
            <person name="Zahm M."/>
            <person name="Roques C."/>
            <person name="Cabau C."/>
            <person name="Klopp C."/>
            <person name="Donnadieu C."/>
            <person name="Jouanno E."/>
            <person name="Lampietro C."/>
            <person name="Louis A."/>
            <person name="Herpin A."/>
            <person name="Echchiki A."/>
            <person name="Berthelot C."/>
            <person name="Parey E."/>
            <person name="Roest-Crollius H."/>
            <person name="Braasch I."/>
            <person name="Postlethwait J."/>
            <person name="Bobe J."/>
            <person name="Montfort J."/>
            <person name="Bouchez O."/>
            <person name="Begum T."/>
            <person name="Mejri S."/>
            <person name="Adams A."/>
            <person name="Chen W.-J."/>
            <person name="Guiguen Y."/>
        </authorList>
    </citation>
    <scope>NUCLEOTIDE SEQUENCE</scope>
    <source>
        <tissue evidence="7">Blood</tissue>
    </source>
</reference>
<dbReference type="AlphaFoldDB" id="A0A8T3E672"/>
<feature type="region of interest" description="Disordered" evidence="6">
    <location>
        <begin position="142"/>
        <end position="168"/>
    </location>
</feature>
<dbReference type="PANTHER" id="PTHR15073">
    <property type="entry name" value="MICROTUBULE-ASSOCIATED PROTEIN"/>
    <property type="match status" value="1"/>
</dbReference>
<evidence type="ECO:0000313" key="7">
    <source>
        <dbReference type="EMBL" id="KAI1903137.1"/>
    </source>
</evidence>
<evidence type="ECO:0000256" key="5">
    <source>
        <dbReference type="ARBA" id="ARBA00023212"/>
    </source>
</evidence>
<dbReference type="InterPro" id="IPR008604">
    <property type="entry name" value="MAP7_fam"/>
</dbReference>
<dbReference type="GO" id="GO:0015630">
    <property type="term" value="C:microtubule cytoskeleton"/>
    <property type="evidence" value="ECO:0007669"/>
    <property type="project" value="InterPro"/>
</dbReference>
<dbReference type="EMBL" id="JAERUA010000002">
    <property type="protein sequence ID" value="KAI1903137.1"/>
    <property type="molecule type" value="Genomic_DNA"/>
</dbReference>
<feature type="compositionally biased region" description="Basic and acidic residues" evidence="6">
    <location>
        <begin position="620"/>
        <end position="679"/>
    </location>
</feature>
<feature type="compositionally biased region" description="Basic and acidic residues" evidence="6">
    <location>
        <begin position="385"/>
        <end position="394"/>
    </location>
</feature>
<evidence type="ECO:0000256" key="2">
    <source>
        <dbReference type="ARBA" id="ARBA00007525"/>
    </source>
</evidence>
<gene>
    <name evidence="7" type="ORF">AGOR_G00024110</name>
</gene>
<comment type="similarity">
    <text evidence="2">Belongs to the MAP7 family.</text>
</comment>
<dbReference type="OrthoDB" id="9950098at2759"/>
<keyword evidence="5" id="KW-0206">Cytoskeleton</keyword>
<organism evidence="7 8">
    <name type="scientific">Albula goreensis</name>
    <dbReference type="NCBI Taxonomy" id="1534307"/>
    <lineage>
        <taxon>Eukaryota</taxon>
        <taxon>Metazoa</taxon>
        <taxon>Chordata</taxon>
        <taxon>Craniata</taxon>
        <taxon>Vertebrata</taxon>
        <taxon>Euteleostomi</taxon>
        <taxon>Actinopterygii</taxon>
        <taxon>Neopterygii</taxon>
        <taxon>Teleostei</taxon>
        <taxon>Albuliformes</taxon>
        <taxon>Albulidae</taxon>
        <taxon>Albula</taxon>
    </lineage>
</organism>
<sequence length="867" mass="97014">MAECAVEKAVKTPAVEVMSPPSIAEKRPQSNGHASPVRLAANQSSPAGKQIEVMTPSIVAEKRPQTNGHASPVRLAANPSSPSGKQYVEGYMKTDDRMRLAKERREEREKSLAAREQAIWEKERRAQLQYERTVEERWRRLEEQRQREELRRAAVEEKRRQRLEEEKERLEALMRRSMERSLQLEQRSKRWTWGSPVGTREGDCENVLPPCSAASAFPHDLAAPPPAASEFSNAADSLSASAMTLPQSQDPSLSKRLSSSSAAIVHTAERAPPSPHRSPYRGSPSRGRRQKVNSGSPGLSEENKGANMSPETPKKEKLRRERRTASPGTGSPLRRPESPAAASMRSASPAASRVMSKSRAQSPITTREYPPSPFKHRLTNPNADGNKKKQEGEKAAGTQGNKEEYQKTIRTVTTDEKASSIETPDKKNSKVETPEKKFSKVDTPENKVAKVETPEMKVSKDETPEKKVYKAEAHEKKISQMETPEKNCLSVETPEKKMQKSSSSDLSGDKSTEPSPLTPTGKPIAGTTDAEEASRLLAERRRQARLQKELEDKQRREQEEEERARVEEVRRRQMEARTKQEEEARRVEMEKQRQEQERKLREEEERRQRECQAKELQIQMEREREEGELQAQKEAERQRQEREVLKLQEEQERMQRKKRIEEIMKRTRKNDTEIKKEDAGVEPPSPPPSSSPLQSVSSAPPLPNGAVQVNVQVNAQVNGQVNGQPLVELGGSGGAVTNPPMSPVPVPSAKPQPVPPLINLEPLEVKSTVGDEADEVQSMEVSPVSKEELISIPEFSPIDEVQHNGMSNSRALEDLLDLTGHVAYPKLSPGANMGDCNKNLIEGFCSPVADTHLTQTCSSSSDKRNIQ</sequence>
<proteinExistence type="inferred from homology"/>
<dbReference type="InterPro" id="IPR051483">
    <property type="entry name" value="MAP7_domain-containing"/>
</dbReference>
<dbReference type="Proteomes" id="UP000829720">
    <property type="component" value="Unassembled WGS sequence"/>
</dbReference>
<evidence type="ECO:0000256" key="4">
    <source>
        <dbReference type="ARBA" id="ARBA00023054"/>
    </source>
</evidence>
<feature type="region of interest" description="Disordered" evidence="6">
    <location>
        <begin position="63"/>
        <end position="93"/>
    </location>
</feature>
<evidence type="ECO:0000256" key="3">
    <source>
        <dbReference type="ARBA" id="ARBA00022490"/>
    </source>
</evidence>
<feature type="compositionally biased region" description="Low complexity" evidence="6">
    <location>
        <begin position="691"/>
        <end position="707"/>
    </location>
</feature>